<gene>
    <name evidence="1" type="ORF">HQN87_27990</name>
</gene>
<evidence type="ECO:0008006" key="3">
    <source>
        <dbReference type="Google" id="ProtNLM"/>
    </source>
</evidence>
<dbReference type="RefSeq" id="WP_173140000.1">
    <property type="nucleotide sequence ID" value="NZ_JABMKX010000022.1"/>
</dbReference>
<evidence type="ECO:0000313" key="1">
    <source>
        <dbReference type="EMBL" id="NQX49169.1"/>
    </source>
</evidence>
<sequence>MTQIIDFSKSTITSFSQSIAIPVLASPSSNTLTQFGMATALGGSVLLNASVGVQTVFGTPDLLFTILRGAAPVFTLRTTVPGAGLFDLISLSYVDTGFAAGYFAYTLTVSLVNSSASNAANLIGPVDFSGLSLV</sequence>
<reference evidence="1 2" key="1">
    <citation type="submission" date="2020-05" db="EMBL/GenBank/DDBJ databases">
        <title>Paenibacillus glebae, sp. nov., Paenibacillus humi sp. nov., Paenibacillus pedi sp. nov., Paenibacillus terrestris sp. nov. and Paenibacillus terricola sp. nov., isolated from a forest top soil sample.</title>
        <authorList>
            <person name="Qi S."/>
            <person name="Carlier A."/>
            <person name="Cnockaert M."/>
            <person name="Vandamme P."/>
        </authorList>
    </citation>
    <scope>NUCLEOTIDE SEQUENCE [LARGE SCALE GENOMIC DNA]</scope>
    <source>
        <strain evidence="1 2">LMG 29502</strain>
    </source>
</reference>
<keyword evidence="2" id="KW-1185">Reference proteome</keyword>
<dbReference type="Proteomes" id="UP000711047">
    <property type="component" value="Unassembled WGS sequence"/>
</dbReference>
<protein>
    <recommendedName>
        <fullName evidence="3">Exosporium leader peptide</fullName>
    </recommendedName>
</protein>
<organism evidence="1 2">
    <name type="scientific">Paenibacillus tritici</name>
    <dbReference type="NCBI Taxonomy" id="1873425"/>
    <lineage>
        <taxon>Bacteria</taxon>
        <taxon>Bacillati</taxon>
        <taxon>Bacillota</taxon>
        <taxon>Bacilli</taxon>
        <taxon>Bacillales</taxon>
        <taxon>Paenibacillaceae</taxon>
        <taxon>Paenibacillus</taxon>
    </lineage>
</organism>
<proteinExistence type="predicted"/>
<name>A0ABX2DZX3_9BACL</name>
<dbReference type="EMBL" id="JABMKX010000022">
    <property type="protein sequence ID" value="NQX49169.1"/>
    <property type="molecule type" value="Genomic_DNA"/>
</dbReference>
<accession>A0ABX2DZX3</accession>
<comment type="caution">
    <text evidence="1">The sequence shown here is derived from an EMBL/GenBank/DDBJ whole genome shotgun (WGS) entry which is preliminary data.</text>
</comment>
<evidence type="ECO:0000313" key="2">
    <source>
        <dbReference type="Proteomes" id="UP000711047"/>
    </source>
</evidence>